<protein>
    <recommendedName>
        <fullName evidence="3">Tn3 transposase DDE domain-containing protein</fullName>
    </recommendedName>
</protein>
<evidence type="ECO:0000313" key="1">
    <source>
        <dbReference type="EMBL" id="KPM11205.1"/>
    </source>
</evidence>
<dbReference type="VEuPathDB" id="VectorBase:SSCA004336"/>
<comment type="caution">
    <text evidence="1">The sequence shown here is derived from an EMBL/GenBank/DDBJ whole genome shotgun (WGS) entry which is preliminary data.</text>
</comment>
<accession>A0A132AKV3</accession>
<organism evidence="1 2">
    <name type="scientific">Sarcoptes scabiei</name>
    <name type="common">Itch mite</name>
    <name type="synonym">Acarus scabiei</name>
    <dbReference type="NCBI Taxonomy" id="52283"/>
    <lineage>
        <taxon>Eukaryota</taxon>
        <taxon>Metazoa</taxon>
        <taxon>Ecdysozoa</taxon>
        <taxon>Arthropoda</taxon>
        <taxon>Chelicerata</taxon>
        <taxon>Arachnida</taxon>
        <taxon>Acari</taxon>
        <taxon>Acariformes</taxon>
        <taxon>Sarcoptiformes</taxon>
        <taxon>Astigmata</taxon>
        <taxon>Psoroptidia</taxon>
        <taxon>Sarcoptoidea</taxon>
        <taxon>Sarcoptidae</taxon>
        <taxon>Sarcoptinae</taxon>
        <taxon>Sarcoptes</taxon>
    </lineage>
</organism>
<dbReference type="EMBL" id="JXLN01016653">
    <property type="protein sequence ID" value="KPM11205.1"/>
    <property type="molecule type" value="Genomic_DNA"/>
</dbReference>
<dbReference type="OrthoDB" id="118951at2759"/>
<gene>
    <name evidence="1" type="ORF">QR98_0097750</name>
</gene>
<proteinExistence type="predicted"/>
<evidence type="ECO:0000313" key="2">
    <source>
        <dbReference type="Proteomes" id="UP000616769"/>
    </source>
</evidence>
<sequence>MLNVDDRVSPVHSMNRSKEVIGNIFTHLIVNAGLAWSIDRLHDFVDQKARCDEYRGANFPPLDKIHSISAWFDVFVASMAKNRRWSIISFKIFRLYHRAMLS</sequence>
<reference evidence="1 2" key="1">
    <citation type="journal article" date="2015" name="Parasit. Vectors">
        <title>Draft genome of the scabies mite.</title>
        <authorList>
            <person name="Rider S.D.Jr."/>
            <person name="Morgan M.S."/>
            <person name="Arlian L.G."/>
        </authorList>
    </citation>
    <scope>NUCLEOTIDE SEQUENCE [LARGE SCALE GENOMIC DNA]</scope>
    <source>
        <strain evidence="1">Arlian Lab</strain>
    </source>
</reference>
<evidence type="ECO:0008006" key="3">
    <source>
        <dbReference type="Google" id="ProtNLM"/>
    </source>
</evidence>
<dbReference type="Proteomes" id="UP000616769">
    <property type="component" value="Unassembled WGS sequence"/>
</dbReference>
<dbReference type="AlphaFoldDB" id="A0A132AKV3"/>
<name>A0A132AKV3_SARSC</name>